<keyword evidence="2" id="KW-0472">Membrane</keyword>
<dbReference type="InterPro" id="IPR007065">
    <property type="entry name" value="HPP"/>
</dbReference>
<reference evidence="4" key="1">
    <citation type="submission" date="2022-07" db="EMBL/GenBank/DDBJ databases">
        <title>Fungi with potential for degradation of polypropylene.</title>
        <authorList>
            <person name="Gostincar C."/>
        </authorList>
    </citation>
    <scope>NUCLEOTIDE SEQUENCE</scope>
    <source>
        <strain evidence="4">EXF-13287</strain>
    </source>
</reference>
<keyword evidence="5" id="KW-1185">Reference proteome</keyword>
<evidence type="ECO:0000259" key="3">
    <source>
        <dbReference type="Pfam" id="PF04982"/>
    </source>
</evidence>
<evidence type="ECO:0000256" key="2">
    <source>
        <dbReference type="SAM" id="Phobius"/>
    </source>
</evidence>
<dbReference type="Proteomes" id="UP001174691">
    <property type="component" value="Unassembled WGS sequence"/>
</dbReference>
<feature type="transmembrane region" description="Helical" evidence="2">
    <location>
        <begin position="133"/>
        <end position="152"/>
    </location>
</feature>
<comment type="caution">
    <text evidence="4">The sequence shown here is derived from an EMBL/GenBank/DDBJ whole genome shotgun (WGS) entry which is preliminary data.</text>
</comment>
<dbReference type="PANTHER" id="PTHR33741:SF5">
    <property type="entry name" value="TRANSMEMBRANE PROTEIN DDB_G0269096-RELATED"/>
    <property type="match status" value="1"/>
</dbReference>
<dbReference type="InterPro" id="IPR058581">
    <property type="entry name" value="TM_HPP"/>
</dbReference>
<protein>
    <submittedName>
        <fullName evidence="4">HPP family protein</fullName>
    </submittedName>
</protein>
<gene>
    <name evidence="4" type="ORF">NKR19_g7703</name>
</gene>
<name>A0AA38RJ77_9PEZI</name>
<feature type="transmembrane region" description="Helical" evidence="2">
    <location>
        <begin position="202"/>
        <end position="224"/>
    </location>
</feature>
<dbReference type="PANTHER" id="PTHR33741">
    <property type="entry name" value="TRANSMEMBRANE PROTEIN DDB_G0269096-RELATED"/>
    <property type="match status" value="1"/>
</dbReference>
<dbReference type="EMBL" id="JANBVN010000139">
    <property type="protein sequence ID" value="KAJ9138780.1"/>
    <property type="molecule type" value="Genomic_DNA"/>
</dbReference>
<keyword evidence="2" id="KW-1133">Transmembrane helix</keyword>
<evidence type="ECO:0000256" key="1">
    <source>
        <dbReference type="SAM" id="MobiDB-lite"/>
    </source>
</evidence>
<evidence type="ECO:0000313" key="5">
    <source>
        <dbReference type="Proteomes" id="UP001174691"/>
    </source>
</evidence>
<proteinExistence type="predicted"/>
<feature type="region of interest" description="Disordered" evidence="1">
    <location>
        <begin position="246"/>
        <end position="271"/>
    </location>
</feature>
<organism evidence="4 5">
    <name type="scientific">Coniochaeta hoffmannii</name>
    <dbReference type="NCBI Taxonomy" id="91930"/>
    <lineage>
        <taxon>Eukaryota</taxon>
        <taxon>Fungi</taxon>
        <taxon>Dikarya</taxon>
        <taxon>Ascomycota</taxon>
        <taxon>Pezizomycotina</taxon>
        <taxon>Sordariomycetes</taxon>
        <taxon>Sordariomycetidae</taxon>
        <taxon>Coniochaetales</taxon>
        <taxon>Coniochaetaceae</taxon>
        <taxon>Coniochaeta</taxon>
    </lineage>
</organism>
<dbReference type="Pfam" id="PF04982">
    <property type="entry name" value="TM_HPP"/>
    <property type="match status" value="1"/>
</dbReference>
<feature type="transmembrane region" description="Helical" evidence="2">
    <location>
        <begin position="71"/>
        <end position="91"/>
    </location>
</feature>
<feature type="compositionally biased region" description="Basic and acidic residues" evidence="1">
    <location>
        <begin position="246"/>
        <end position="259"/>
    </location>
</feature>
<feature type="transmembrane region" description="Helical" evidence="2">
    <location>
        <begin position="103"/>
        <end position="121"/>
    </location>
</feature>
<accession>A0AA38RJ77</accession>
<feature type="domain" description="HPP transmembrane region" evidence="3">
    <location>
        <begin position="73"/>
        <end position="229"/>
    </location>
</feature>
<evidence type="ECO:0000313" key="4">
    <source>
        <dbReference type="EMBL" id="KAJ9138780.1"/>
    </source>
</evidence>
<keyword evidence="2" id="KW-0812">Transmembrane</keyword>
<sequence>MFSHILKKGGAGGGSDSSSITVKSVWSSPATWHFDIDKYLNHIIPAPRWRLVPYPIAHFLGHRKRERVRRIGNIAMTFWAFVGIFVCILFIELALKSLTIVEESGLIIVASFGAAAVLEFYTIESPLAQPRNAVLGQIISVTIGMCICKLFALSPHFESIRWVGGALACATATAVMALTKNVHPPAGATALLAVVDRTAAGLGWHLIYVVLLGCAIMLGTALLVNNIQSRFPSYWWTPEDLRRKMPDNVLEKPDAERQSETGSEEEESGADMPEIVLRRGEVIIRGDVTLDDEEKLFLETISGRL</sequence>
<dbReference type="AlphaFoldDB" id="A0AA38RJ77"/>